<sequence>MKTKSHGIGPASFLFFAPTAGISRRSFIKFCTLSAFSLGLGVEVISGLSLPLKPSRGFLSYGCRI</sequence>
<evidence type="ECO:0000313" key="1">
    <source>
        <dbReference type="EMBL" id="QSR87689.1"/>
    </source>
</evidence>
<name>A0ABX7PYA1_9BACT</name>
<dbReference type="Proteomes" id="UP000663088">
    <property type="component" value="Chromosome"/>
</dbReference>
<organism evidence="1 2">
    <name type="scientific">Candidatus Methylacidiphilum infernorum</name>
    <dbReference type="NCBI Taxonomy" id="511746"/>
    <lineage>
        <taxon>Bacteria</taxon>
        <taxon>Pseudomonadati</taxon>
        <taxon>Verrucomicrobiota</taxon>
        <taxon>Methylacidiphilae</taxon>
        <taxon>Methylacidiphilales</taxon>
        <taxon>Methylacidiphilaceae</taxon>
        <taxon>Methylacidiphilum (ex Ratnadevi et al. 2023)</taxon>
    </lineage>
</organism>
<gene>
    <name evidence="1" type="ORF">EM20IM_01010</name>
</gene>
<protein>
    <submittedName>
        <fullName evidence="1">Twin-arginine translocation signal domain-containing protein</fullName>
    </submittedName>
</protein>
<accession>A0ABX7PYA1</accession>
<proteinExistence type="predicted"/>
<evidence type="ECO:0000313" key="2">
    <source>
        <dbReference type="Proteomes" id="UP000663088"/>
    </source>
</evidence>
<keyword evidence="2" id="KW-1185">Reference proteome</keyword>
<reference evidence="1 2" key="1">
    <citation type="submission" date="2020-12" db="EMBL/GenBank/DDBJ databases">
        <authorList>
            <person name="Awala S.I."/>
            <person name="Gwak J.-H."/>
            <person name="Kim S.-J."/>
            <person name="Rhee S.-K."/>
        </authorList>
    </citation>
    <scope>NUCLEOTIDE SEQUENCE [LARGE SCALE GENOMIC DNA]</scope>
    <source>
        <strain evidence="1 2">IT5</strain>
    </source>
</reference>
<dbReference type="NCBIfam" id="TIGR01409">
    <property type="entry name" value="TAT_signal_seq"/>
    <property type="match status" value="1"/>
</dbReference>
<dbReference type="EMBL" id="CP065956">
    <property type="protein sequence ID" value="QSR87689.1"/>
    <property type="molecule type" value="Genomic_DNA"/>
</dbReference>
<dbReference type="InterPro" id="IPR019546">
    <property type="entry name" value="TAT_signal_bac_arc"/>
</dbReference>